<reference evidence="13 14" key="1">
    <citation type="submission" date="2021-06" db="EMBL/GenBank/DDBJ databases">
        <title>Caerostris darwini draft genome.</title>
        <authorList>
            <person name="Kono N."/>
            <person name="Arakawa K."/>
        </authorList>
    </citation>
    <scope>NUCLEOTIDE SEQUENCE [LARGE SCALE GENOMIC DNA]</scope>
</reference>
<dbReference type="SUPFAM" id="SSF57850">
    <property type="entry name" value="RING/U-box"/>
    <property type="match status" value="3"/>
</dbReference>
<dbReference type="SUPFAM" id="SSF54236">
    <property type="entry name" value="Ubiquitin-like"/>
    <property type="match status" value="1"/>
</dbReference>
<keyword evidence="5" id="KW-0677">Repeat</keyword>
<dbReference type="InterPro" id="IPR029071">
    <property type="entry name" value="Ubiquitin-like_domsf"/>
</dbReference>
<proteinExistence type="predicted"/>
<protein>
    <submittedName>
        <fullName evidence="13">RanBP-type and C3HC4-type zinc finger-containing protein 1</fullName>
    </submittedName>
</protein>
<dbReference type="PROSITE" id="PS50089">
    <property type="entry name" value="ZF_RING_2"/>
    <property type="match status" value="1"/>
</dbReference>
<evidence type="ECO:0000256" key="1">
    <source>
        <dbReference type="ARBA" id="ARBA00004906"/>
    </source>
</evidence>
<evidence type="ECO:0000259" key="11">
    <source>
        <dbReference type="PROSITE" id="PS50089"/>
    </source>
</evidence>
<comment type="pathway">
    <text evidence="1">Protein modification; protein ubiquitination.</text>
</comment>
<feature type="domain" description="Ubiquitin-like" evidence="10">
    <location>
        <begin position="129"/>
        <end position="202"/>
    </location>
</feature>
<dbReference type="PROSITE" id="PS00028">
    <property type="entry name" value="ZINC_FINGER_C2H2_1"/>
    <property type="match status" value="1"/>
</dbReference>
<gene>
    <name evidence="13" type="primary">rbck1</name>
    <name evidence="13" type="ORF">CDAR_575241</name>
</gene>
<evidence type="ECO:0000256" key="7">
    <source>
        <dbReference type="ARBA" id="ARBA00022786"/>
    </source>
</evidence>
<dbReference type="InterPro" id="IPR027370">
    <property type="entry name" value="Znf-RING_euk"/>
</dbReference>
<dbReference type="GO" id="GO:0008270">
    <property type="term" value="F:zinc ion binding"/>
    <property type="evidence" value="ECO:0007669"/>
    <property type="project" value="UniProtKB-KW"/>
</dbReference>
<accession>A0AAV4MZF7</accession>
<keyword evidence="8" id="KW-0862">Zinc</keyword>
<name>A0AAV4MZF7_9ARAC</name>
<dbReference type="GO" id="GO:0009893">
    <property type="term" value="P:positive regulation of metabolic process"/>
    <property type="evidence" value="ECO:0007669"/>
    <property type="project" value="UniProtKB-ARBA"/>
</dbReference>
<dbReference type="FunFam" id="3.30.40.10:FF:000137">
    <property type="entry name" value="RanBP-type and C3HC4-type zinc finger-containing protein 1"/>
    <property type="match status" value="1"/>
</dbReference>
<dbReference type="Gene3D" id="3.30.40.10">
    <property type="entry name" value="Zinc/RING finger domain, C3HC4 (zinc finger)"/>
    <property type="match status" value="1"/>
</dbReference>
<dbReference type="EMBL" id="BPLQ01000958">
    <property type="protein sequence ID" value="GIX76692.1"/>
    <property type="molecule type" value="Genomic_DNA"/>
</dbReference>
<keyword evidence="4" id="KW-0479">Metal-binding</keyword>
<evidence type="ECO:0000259" key="12">
    <source>
        <dbReference type="PROSITE" id="PS51873"/>
    </source>
</evidence>
<dbReference type="InterPro" id="IPR000626">
    <property type="entry name" value="Ubiquitin-like_dom"/>
</dbReference>
<dbReference type="AlphaFoldDB" id="A0AAV4MZF7"/>
<dbReference type="InterPro" id="IPR013083">
    <property type="entry name" value="Znf_RING/FYVE/PHD"/>
</dbReference>
<evidence type="ECO:0000313" key="13">
    <source>
        <dbReference type="EMBL" id="GIX76692.1"/>
    </source>
</evidence>
<dbReference type="InterPro" id="IPR047558">
    <property type="entry name" value="BRcat_RBR_HOIL1"/>
</dbReference>
<dbReference type="PROSITE" id="PS51873">
    <property type="entry name" value="TRIAD"/>
    <property type="match status" value="1"/>
</dbReference>
<dbReference type="Gene3D" id="3.10.20.90">
    <property type="entry name" value="Phosphatidylinositol 3-kinase Catalytic Subunit, Chain A, domain 1"/>
    <property type="match status" value="1"/>
</dbReference>
<dbReference type="Proteomes" id="UP001054837">
    <property type="component" value="Unassembled WGS sequence"/>
</dbReference>
<dbReference type="GO" id="GO:0043130">
    <property type="term" value="F:ubiquitin binding"/>
    <property type="evidence" value="ECO:0007669"/>
    <property type="project" value="TreeGrafter"/>
</dbReference>
<evidence type="ECO:0000259" key="10">
    <source>
        <dbReference type="PROSITE" id="PS50053"/>
    </source>
</evidence>
<dbReference type="PROSITE" id="PS00518">
    <property type="entry name" value="ZF_RING_1"/>
    <property type="match status" value="1"/>
</dbReference>
<organism evidence="13 14">
    <name type="scientific">Caerostris darwini</name>
    <dbReference type="NCBI Taxonomy" id="1538125"/>
    <lineage>
        <taxon>Eukaryota</taxon>
        <taxon>Metazoa</taxon>
        <taxon>Ecdysozoa</taxon>
        <taxon>Arthropoda</taxon>
        <taxon>Chelicerata</taxon>
        <taxon>Arachnida</taxon>
        <taxon>Araneae</taxon>
        <taxon>Araneomorphae</taxon>
        <taxon>Entelegynae</taxon>
        <taxon>Araneoidea</taxon>
        <taxon>Araneidae</taxon>
        <taxon>Caerostris</taxon>
    </lineage>
</organism>
<feature type="domain" description="RING-type" evidence="11">
    <location>
        <begin position="723"/>
        <end position="765"/>
    </location>
</feature>
<dbReference type="InterPro" id="IPR044066">
    <property type="entry name" value="TRIAD_supradom"/>
</dbReference>
<evidence type="ECO:0000256" key="8">
    <source>
        <dbReference type="ARBA" id="ARBA00022833"/>
    </source>
</evidence>
<evidence type="ECO:0000256" key="3">
    <source>
        <dbReference type="ARBA" id="ARBA00022679"/>
    </source>
</evidence>
<dbReference type="GO" id="GO:0097039">
    <property type="term" value="P:protein linear polyubiquitination"/>
    <property type="evidence" value="ECO:0007669"/>
    <property type="project" value="TreeGrafter"/>
</dbReference>
<dbReference type="PROSITE" id="PS50053">
    <property type="entry name" value="UBIQUITIN_2"/>
    <property type="match status" value="1"/>
</dbReference>
<evidence type="ECO:0000256" key="2">
    <source>
        <dbReference type="ARBA" id="ARBA00022553"/>
    </source>
</evidence>
<dbReference type="InterPro" id="IPR017907">
    <property type="entry name" value="Znf_RING_CS"/>
</dbReference>
<dbReference type="InterPro" id="IPR001841">
    <property type="entry name" value="Znf_RING"/>
</dbReference>
<dbReference type="Pfam" id="PF13445">
    <property type="entry name" value="zf-RING_UBOX"/>
    <property type="match status" value="1"/>
</dbReference>
<dbReference type="CDD" id="cd20345">
    <property type="entry name" value="BRcat_RBR_HOIL1"/>
    <property type="match status" value="1"/>
</dbReference>
<dbReference type="InterPro" id="IPR047557">
    <property type="entry name" value="Rcat_RBR_HOIL1"/>
</dbReference>
<evidence type="ECO:0000313" key="14">
    <source>
        <dbReference type="Proteomes" id="UP001054837"/>
    </source>
</evidence>
<dbReference type="InterPro" id="IPR013087">
    <property type="entry name" value="Znf_C2H2_type"/>
</dbReference>
<keyword evidence="3" id="KW-0808">Transferase</keyword>
<dbReference type="InterPro" id="IPR051628">
    <property type="entry name" value="LUBAC_E3_Ligases"/>
</dbReference>
<dbReference type="GO" id="GO:0043161">
    <property type="term" value="P:proteasome-mediated ubiquitin-dependent protein catabolic process"/>
    <property type="evidence" value="ECO:0007669"/>
    <property type="project" value="TreeGrafter"/>
</dbReference>
<dbReference type="PANTHER" id="PTHR22770">
    <property type="entry name" value="UBIQUITIN CONJUGATING ENZYME 7 INTERACTING PROTEIN-RELATED"/>
    <property type="match status" value="1"/>
</dbReference>
<keyword evidence="7" id="KW-0833">Ubl conjugation pathway</keyword>
<dbReference type="GO" id="GO:0071797">
    <property type="term" value="C:LUBAC complex"/>
    <property type="evidence" value="ECO:0007669"/>
    <property type="project" value="TreeGrafter"/>
</dbReference>
<dbReference type="InterPro" id="IPR047559">
    <property type="entry name" value="HOIL1_RBR_mRING-HC-C3HC3D"/>
</dbReference>
<sequence>MNRNLCSDEDNLFNRENEIPWVTSGLYDSNKEECKFPENKDTKKIERTQFIYDQEARRQSEPIISKFSASEISIPKLQSRNCTYKKGQEIEKIPYLSNEAVNHLYTNSAENSPKIRKQYERTIERCFFVNLYIEARNSHLGPFPFEIHPKMNIRLLKLKVEKELQVPASFQKWIINNLLAIDNDLLLKNCNIVPGSPIFLYMDSAFENTVDVNRLCSLAVRSAFTNREMLNPVGISSNLKQLPIESVDYGDNKNISDKFLSDMLTKDKSSNKSFLNEFGENGRKKEKAGSFFKDKNFSYFPVSNPSEFITEEKYPTKDVKSFEKRDNVKLHQLKPPIEKLNNNSKLRNNIPNNADNFKFSDEASTFSATNSNITSSSCKILNRLIKSSGEIEIAKDYSERRNDKQSLKSRYNSMDYKVLEPKKYNEIDMKQSSVISSINANKSSAVQSSSKQSSILQKVRSKHNNKLVKGYCNVINSNQSIQSQITGNNNRIAEEFSLSTITENKSQNEVPSQFNLFKKHPLKNPCKKIKEIQISEDDNISTNQNASSSFNTKIFDVEEANKYYEERSDHLDNFVDIIQCQDIKICGNDSSKSSMLFTTATNDIEDFHTYQNSNTNTSNDPKLNMISVEDNVLEVNDFKNVDAPEEHLLTEVSIENNDDQLSFEILTENSDLSEKIDASSENDMEQNVKEENVKNIKESTENYEFLLKMENLNLVKNIVNFTCPICFGDFESDQGVILHECLHTFCIDCLAKTVDYADEVVVKCPYRDDEYSCQSYLQQREIKALVSPEIYERYLQRSIITAESLAEKSFHCKTPDCAGWCMFEDNINVFHCPVCFHYNCLNCRTIHEGLNCRQYQDKLKSQKRLDPDSEKTLEFLNKMIESGKALKCPKCDVVLMKKWGCDWLKCSVCLTEICWITKGPRWGPGGQGDTSAGCRCGVNGVKCHPSCTYCH</sequence>
<dbReference type="CDD" id="cd20358">
    <property type="entry name" value="Rcat_RBR_HOIL1"/>
    <property type="match status" value="1"/>
</dbReference>
<keyword evidence="14" id="KW-1185">Reference proteome</keyword>
<keyword evidence="2" id="KW-0597">Phosphoprotein</keyword>
<evidence type="ECO:0000256" key="6">
    <source>
        <dbReference type="ARBA" id="ARBA00022771"/>
    </source>
</evidence>
<dbReference type="PANTHER" id="PTHR22770:SF13">
    <property type="entry name" value="RING-TYPE DOMAIN-CONTAINING PROTEIN"/>
    <property type="match status" value="1"/>
</dbReference>
<comment type="caution">
    <text evidence="13">The sequence shown here is derived from an EMBL/GenBank/DDBJ whole genome shotgun (WGS) entry which is preliminary data.</text>
</comment>
<evidence type="ECO:0000256" key="4">
    <source>
        <dbReference type="ARBA" id="ARBA00022723"/>
    </source>
</evidence>
<dbReference type="GO" id="GO:0004842">
    <property type="term" value="F:ubiquitin-protein transferase activity"/>
    <property type="evidence" value="ECO:0007669"/>
    <property type="project" value="TreeGrafter"/>
</dbReference>
<feature type="domain" description="RING-type" evidence="12">
    <location>
        <begin position="719"/>
        <end position="947"/>
    </location>
</feature>
<evidence type="ECO:0000256" key="9">
    <source>
        <dbReference type="PROSITE-ProRule" id="PRU00175"/>
    </source>
</evidence>
<evidence type="ECO:0000256" key="5">
    <source>
        <dbReference type="ARBA" id="ARBA00022737"/>
    </source>
</evidence>
<keyword evidence="6 9" id="KW-0863">Zinc-finger</keyword>
<dbReference type="CDD" id="cd16633">
    <property type="entry name" value="mRING-HC-C3HC3D_RBR_HOIL1"/>
    <property type="match status" value="1"/>
</dbReference>